<keyword evidence="8" id="KW-0862">Zinc</keyword>
<feature type="transmembrane region" description="Helical" evidence="12">
    <location>
        <begin position="12"/>
        <end position="31"/>
    </location>
</feature>
<keyword evidence="9 12" id="KW-1133">Transmembrane helix</keyword>
<dbReference type="InterPro" id="IPR008915">
    <property type="entry name" value="Peptidase_M50"/>
</dbReference>
<comment type="subcellular location">
    <subcellularLocation>
        <location evidence="2">Membrane</location>
        <topology evidence="2">Multi-pass membrane protein</topology>
    </subcellularLocation>
</comment>
<comment type="similarity">
    <text evidence="3">Belongs to the peptidase M50B family.</text>
</comment>
<dbReference type="PANTHER" id="PTHR39188">
    <property type="entry name" value="MEMBRANE-ASSOCIATED ZINC METALLOPROTEASE M50B"/>
    <property type="match status" value="1"/>
</dbReference>
<dbReference type="CDD" id="cd06161">
    <property type="entry name" value="S2P-M50_SpoIVFB"/>
    <property type="match status" value="1"/>
</dbReference>
<feature type="transmembrane region" description="Helical" evidence="12">
    <location>
        <begin position="37"/>
        <end position="56"/>
    </location>
</feature>
<protein>
    <submittedName>
        <fullName evidence="14">Stage IV sporulation protein FB</fullName>
    </submittedName>
</protein>
<keyword evidence="7" id="KW-0378">Hydrolase</keyword>
<name>A0A0J1IEY3_NIACI</name>
<comment type="caution">
    <text evidence="14">The sequence shown here is derived from an EMBL/GenBank/DDBJ whole genome shotgun (WGS) entry which is preliminary data.</text>
</comment>
<dbReference type="AlphaFoldDB" id="A0A0J1IEY3"/>
<keyword evidence="15" id="KW-1185">Reference proteome</keyword>
<evidence type="ECO:0000313" key="14">
    <source>
        <dbReference type="EMBL" id="KLV24522.1"/>
    </source>
</evidence>
<keyword evidence="10" id="KW-0482">Metalloprotease</keyword>
<evidence type="ECO:0000256" key="12">
    <source>
        <dbReference type="SAM" id="Phobius"/>
    </source>
</evidence>
<evidence type="ECO:0000256" key="6">
    <source>
        <dbReference type="ARBA" id="ARBA00022723"/>
    </source>
</evidence>
<accession>A0A0J1IEY3</accession>
<dbReference type="Pfam" id="PF02163">
    <property type="entry name" value="Peptidase_M50"/>
    <property type="match status" value="2"/>
</dbReference>
<feature type="transmembrane region" description="Helical" evidence="12">
    <location>
        <begin position="182"/>
        <end position="199"/>
    </location>
</feature>
<dbReference type="GO" id="GO:0046872">
    <property type="term" value="F:metal ion binding"/>
    <property type="evidence" value="ECO:0007669"/>
    <property type="project" value="UniProtKB-KW"/>
</dbReference>
<evidence type="ECO:0000256" key="3">
    <source>
        <dbReference type="ARBA" id="ARBA00007931"/>
    </source>
</evidence>
<organism evidence="14 15">
    <name type="scientific">Niallia circulans</name>
    <name type="common">Bacillus circulans</name>
    <dbReference type="NCBI Taxonomy" id="1397"/>
    <lineage>
        <taxon>Bacteria</taxon>
        <taxon>Bacillati</taxon>
        <taxon>Bacillota</taxon>
        <taxon>Bacilli</taxon>
        <taxon>Bacillales</taxon>
        <taxon>Bacillaceae</taxon>
        <taxon>Niallia</taxon>
    </lineage>
</organism>
<dbReference type="GO" id="GO:0016020">
    <property type="term" value="C:membrane"/>
    <property type="evidence" value="ECO:0007669"/>
    <property type="project" value="UniProtKB-SubCell"/>
</dbReference>
<evidence type="ECO:0000256" key="7">
    <source>
        <dbReference type="ARBA" id="ARBA00022801"/>
    </source>
</evidence>
<comment type="cofactor">
    <cofactor evidence="1">
        <name>Zn(2+)</name>
        <dbReference type="ChEBI" id="CHEBI:29105"/>
    </cofactor>
</comment>
<evidence type="ECO:0000256" key="11">
    <source>
        <dbReference type="ARBA" id="ARBA00023136"/>
    </source>
</evidence>
<evidence type="ECO:0000256" key="4">
    <source>
        <dbReference type="ARBA" id="ARBA00022670"/>
    </source>
</evidence>
<dbReference type="RefSeq" id="WP_047943604.1">
    <property type="nucleotide sequence ID" value="NZ_JARTLH010000032.1"/>
</dbReference>
<feature type="transmembrane region" description="Helical" evidence="12">
    <location>
        <begin position="119"/>
        <end position="137"/>
    </location>
</feature>
<evidence type="ECO:0000256" key="2">
    <source>
        <dbReference type="ARBA" id="ARBA00004141"/>
    </source>
</evidence>
<dbReference type="GO" id="GO:0008237">
    <property type="term" value="F:metallopeptidase activity"/>
    <property type="evidence" value="ECO:0007669"/>
    <property type="project" value="UniProtKB-KW"/>
</dbReference>
<keyword evidence="5 12" id="KW-0812">Transmembrane</keyword>
<evidence type="ECO:0000313" key="15">
    <source>
        <dbReference type="Proteomes" id="UP000036045"/>
    </source>
</evidence>
<dbReference type="GO" id="GO:0006508">
    <property type="term" value="P:proteolysis"/>
    <property type="evidence" value="ECO:0007669"/>
    <property type="project" value="UniProtKB-KW"/>
</dbReference>
<keyword evidence="11 12" id="KW-0472">Membrane</keyword>
<reference evidence="14 15" key="1">
    <citation type="submission" date="2015-05" db="EMBL/GenBank/DDBJ databases">
        <title>Whole genome sequence and identification of bacterial endophytes from Costus igneus.</title>
        <authorList>
            <person name="Lee Y.P."/>
            <person name="Gan H.M."/>
            <person name="Eng W."/>
            <person name="Wheatley M.S."/>
            <person name="Caraballo A."/>
            <person name="Polter S."/>
            <person name="Savka M.A."/>
            <person name="Hudson A.O."/>
        </authorList>
    </citation>
    <scope>NUCLEOTIDE SEQUENCE [LARGE SCALE GENOMIC DNA]</scope>
    <source>
        <strain evidence="14 15">RIT379</strain>
    </source>
</reference>
<dbReference type="OrthoDB" id="166377at2"/>
<dbReference type="PANTHER" id="PTHR39188:SF3">
    <property type="entry name" value="STAGE IV SPORULATION PROTEIN FB"/>
    <property type="match status" value="1"/>
</dbReference>
<evidence type="ECO:0000256" key="8">
    <source>
        <dbReference type="ARBA" id="ARBA00022833"/>
    </source>
</evidence>
<feature type="domain" description="Peptidase M50" evidence="13">
    <location>
        <begin position="33"/>
        <end position="104"/>
    </location>
</feature>
<evidence type="ECO:0000256" key="1">
    <source>
        <dbReference type="ARBA" id="ARBA00001947"/>
    </source>
</evidence>
<proteinExistence type="inferred from homology"/>
<sequence length="288" mass="34249">MNRFFSVFKYLHIHPLLWVVIAIGVMTAHFYELCLLFMIIFIHELGHAFAAAFFSWRIKKISLLPFGGVAEMDEHGNRPLREEAIVIISGPIQHIWLVGLGFLLWQWGIFTESLYQTFIQYNFMILFFNLLPIWPLDGGKLMFLLFSLKNPFPKSHKYTLYFSIIGTLIFLLMVLIMMPQNVNAWIIISFLVFSIYYEWKQRRFLFMRFLLERYYGKSNELRKLLPLEVQEDDSVLDVLERFHRGCKHPIIVRSKRKDNAILDENELLHVYFKEKNVTAKIKEILCVL</sequence>
<feature type="transmembrane region" description="Helical" evidence="12">
    <location>
        <begin position="84"/>
        <end position="107"/>
    </location>
</feature>
<dbReference type="EMBL" id="LDPH01000020">
    <property type="protein sequence ID" value="KLV24522.1"/>
    <property type="molecule type" value="Genomic_DNA"/>
</dbReference>
<evidence type="ECO:0000259" key="13">
    <source>
        <dbReference type="Pfam" id="PF02163"/>
    </source>
</evidence>
<evidence type="ECO:0000256" key="9">
    <source>
        <dbReference type="ARBA" id="ARBA00022989"/>
    </source>
</evidence>
<keyword evidence="4" id="KW-0645">Protease</keyword>
<dbReference type="PATRIC" id="fig|1397.4.peg.2242"/>
<feature type="transmembrane region" description="Helical" evidence="12">
    <location>
        <begin position="158"/>
        <end position="176"/>
    </location>
</feature>
<evidence type="ECO:0000256" key="5">
    <source>
        <dbReference type="ARBA" id="ARBA00022692"/>
    </source>
</evidence>
<keyword evidence="6" id="KW-0479">Metal-binding</keyword>
<gene>
    <name evidence="14" type="ORF">ABW02_17715</name>
</gene>
<feature type="domain" description="Peptidase M50" evidence="13">
    <location>
        <begin position="111"/>
        <end position="169"/>
    </location>
</feature>
<evidence type="ECO:0000256" key="10">
    <source>
        <dbReference type="ARBA" id="ARBA00023049"/>
    </source>
</evidence>
<dbReference type="Proteomes" id="UP000036045">
    <property type="component" value="Unassembled WGS sequence"/>
</dbReference>